<dbReference type="InterPro" id="IPR001610">
    <property type="entry name" value="PAC"/>
</dbReference>
<dbReference type="GO" id="GO:0009927">
    <property type="term" value="F:histidine phosphotransfer kinase activity"/>
    <property type="evidence" value="ECO:0007669"/>
    <property type="project" value="TreeGrafter"/>
</dbReference>
<dbReference type="RefSeq" id="WP_101009722.1">
    <property type="nucleotide sequence ID" value="NZ_FRFC01000003.1"/>
</dbReference>
<dbReference type="AlphaFoldDB" id="A0A2H1EH56"/>
<proteinExistence type="predicted"/>
<dbReference type="PRINTS" id="PR00344">
    <property type="entry name" value="BCTRLSENSOR"/>
</dbReference>
<dbReference type="EMBL" id="FRFC01000003">
    <property type="protein sequence ID" value="SHO45695.1"/>
    <property type="molecule type" value="Genomic_DNA"/>
</dbReference>
<dbReference type="Pfam" id="PF00512">
    <property type="entry name" value="HisKA"/>
    <property type="match status" value="1"/>
</dbReference>
<evidence type="ECO:0000256" key="2">
    <source>
        <dbReference type="ARBA" id="ARBA00012438"/>
    </source>
</evidence>
<dbReference type="InterPro" id="IPR003661">
    <property type="entry name" value="HisK_dim/P_dom"/>
</dbReference>
<evidence type="ECO:0000313" key="9">
    <source>
        <dbReference type="EMBL" id="SHO45695.1"/>
    </source>
</evidence>
<evidence type="ECO:0000256" key="1">
    <source>
        <dbReference type="ARBA" id="ARBA00000085"/>
    </source>
</evidence>
<dbReference type="InterPro" id="IPR004358">
    <property type="entry name" value="Sig_transdc_His_kin-like_C"/>
</dbReference>
<dbReference type="FunFam" id="3.30.565.10:FF:000006">
    <property type="entry name" value="Sensor histidine kinase WalK"/>
    <property type="match status" value="1"/>
</dbReference>
<dbReference type="InterPro" id="IPR036890">
    <property type="entry name" value="HATPase_C_sf"/>
</dbReference>
<dbReference type="InterPro" id="IPR003594">
    <property type="entry name" value="HATPase_dom"/>
</dbReference>
<feature type="domain" description="Histidine kinase" evidence="6">
    <location>
        <begin position="449"/>
        <end position="668"/>
    </location>
</feature>
<dbReference type="OrthoDB" id="342253at2157"/>
<dbReference type="NCBIfam" id="TIGR00229">
    <property type="entry name" value="sensory_box"/>
    <property type="match status" value="3"/>
</dbReference>
<dbReference type="InterPro" id="IPR036097">
    <property type="entry name" value="HisK_dim/P_sf"/>
</dbReference>
<dbReference type="SMART" id="SM00086">
    <property type="entry name" value="PAC"/>
    <property type="match status" value="3"/>
</dbReference>
<dbReference type="SUPFAM" id="SSF47384">
    <property type="entry name" value="Homodimeric domain of signal transducing histidine kinase"/>
    <property type="match status" value="1"/>
</dbReference>
<feature type="domain" description="PAS" evidence="7">
    <location>
        <begin position="300"/>
        <end position="348"/>
    </location>
</feature>
<dbReference type="Pfam" id="PF13426">
    <property type="entry name" value="PAS_9"/>
    <property type="match status" value="3"/>
</dbReference>
<feature type="domain" description="PAS" evidence="7">
    <location>
        <begin position="6"/>
        <end position="76"/>
    </location>
</feature>
<dbReference type="InterPro" id="IPR005467">
    <property type="entry name" value="His_kinase_dom"/>
</dbReference>
<evidence type="ECO:0000256" key="4">
    <source>
        <dbReference type="ARBA" id="ARBA00022679"/>
    </source>
</evidence>
<gene>
    <name evidence="9" type="ORF">NSIN_20746</name>
</gene>
<comment type="catalytic activity">
    <reaction evidence="1">
        <text>ATP + protein L-histidine = ADP + protein N-phospho-L-histidine.</text>
        <dbReference type="EC" id="2.7.13.3"/>
    </reaction>
</comment>
<evidence type="ECO:0000259" key="8">
    <source>
        <dbReference type="PROSITE" id="PS50113"/>
    </source>
</evidence>
<dbReference type="SMART" id="SM00091">
    <property type="entry name" value="PAS"/>
    <property type="match status" value="3"/>
</dbReference>
<dbReference type="GO" id="GO:0000155">
    <property type="term" value="F:phosphorelay sensor kinase activity"/>
    <property type="evidence" value="ECO:0007669"/>
    <property type="project" value="InterPro"/>
</dbReference>
<feature type="domain" description="PAS" evidence="7">
    <location>
        <begin position="153"/>
        <end position="223"/>
    </location>
</feature>
<dbReference type="CDD" id="cd00075">
    <property type="entry name" value="HATPase"/>
    <property type="match status" value="1"/>
</dbReference>
<feature type="domain" description="PAC" evidence="8">
    <location>
        <begin position="226"/>
        <end position="278"/>
    </location>
</feature>
<dbReference type="EC" id="2.7.13.3" evidence="2"/>
<dbReference type="SMART" id="SM00387">
    <property type="entry name" value="HATPase_c"/>
    <property type="match status" value="1"/>
</dbReference>
<dbReference type="SMART" id="SM00388">
    <property type="entry name" value="HisKA"/>
    <property type="match status" value="1"/>
</dbReference>
<evidence type="ECO:0000256" key="5">
    <source>
        <dbReference type="ARBA" id="ARBA00022777"/>
    </source>
</evidence>
<dbReference type="Pfam" id="PF02518">
    <property type="entry name" value="HATPase_c"/>
    <property type="match status" value="1"/>
</dbReference>
<keyword evidence="10" id="KW-1185">Reference proteome</keyword>
<protein>
    <recommendedName>
        <fullName evidence="2">histidine kinase</fullName>
        <ecNumber evidence="2">2.7.13.3</ecNumber>
    </recommendedName>
</protein>
<name>A0A2H1EH56_9ARCH</name>
<organism evidence="9 10">
    <name type="scientific">Nitrosotalea sinensis</name>
    <dbReference type="NCBI Taxonomy" id="1499975"/>
    <lineage>
        <taxon>Archaea</taxon>
        <taxon>Nitrososphaerota</taxon>
        <taxon>Nitrososphaeria</taxon>
        <taxon>Nitrosotaleales</taxon>
        <taxon>Nitrosotaleaceae</taxon>
        <taxon>Nitrosotalea</taxon>
    </lineage>
</organism>
<dbReference type="PROSITE" id="PS50112">
    <property type="entry name" value="PAS"/>
    <property type="match status" value="3"/>
</dbReference>
<accession>A0A2H1EH56</accession>
<dbReference type="InterPro" id="IPR000700">
    <property type="entry name" value="PAS-assoc_C"/>
</dbReference>
<dbReference type="GO" id="GO:0005886">
    <property type="term" value="C:plasma membrane"/>
    <property type="evidence" value="ECO:0007669"/>
    <property type="project" value="TreeGrafter"/>
</dbReference>
<dbReference type="PROSITE" id="PS50109">
    <property type="entry name" value="HIS_KIN"/>
    <property type="match status" value="1"/>
</dbReference>
<sequence length="668" mass="75991">MIPHSLSSMYRTFYEISPDLICILDEKGIILDINKHMLEHLGYTTDEVIGRSCFDFIVGDSQITALNGFKEMMEKGIGPQIEIEIIRKNKQSIFGLCKGALIPNEFSSKRSYIITIRDISILKQTLQRAHIAEEQADKRYADLKSAHDDLLALEKKYRNLYEHAPDLLRTINLDGVILDCNESYAQNLGYAKEEIIGKSISDHISEKSCNTLSDGIEEWKKTGKISNLEIWLKRKDGTIFPTLISGTSLYDENGNVIGRTVSLRDITDIHDAKMKMEQDQEKINEQYSELKKTHELLSVAEQKFRSLYDTSPDMMRTIDVNGLIVDCNDSYASNLGHEKNDILGKSIFEHSAEQSIPQLVDIFNSWKKGIDIKNKEIWFKRKNGTIFPCLLSATTFCHGDKILGSNTVIKDITELYEARKTIEENQSHIKEQYEKLCQVEKSKEEFITMMTHELKTPLVPIIGYVDLLLTESFGTLTEEQKKKLRLIRTNSQYLTNLISDMLDVQKIDLGQLKLTMNRNNLQEIMLQAIEGIRPDIEKRGITLSTNLQPDLFYVCDKLRMIQVINNVLYNALDFCPINTGNISVKLYLDGTNYRIIIKDNGVGMLKDNLEKVFVKFYQIDTSVTREHGGSGLGLAVCKGIVEMHHGKIWAHSDGLGKGTEIHISLSAV</sequence>
<dbReference type="PANTHER" id="PTHR43047">
    <property type="entry name" value="TWO-COMPONENT HISTIDINE PROTEIN KINASE"/>
    <property type="match status" value="1"/>
</dbReference>
<dbReference type="CDD" id="cd00130">
    <property type="entry name" value="PAS"/>
    <property type="match status" value="3"/>
</dbReference>
<dbReference type="Gene3D" id="3.30.450.20">
    <property type="entry name" value="PAS domain"/>
    <property type="match status" value="3"/>
</dbReference>
<dbReference type="SUPFAM" id="SSF55874">
    <property type="entry name" value="ATPase domain of HSP90 chaperone/DNA topoisomerase II/histidine kinase"/>
    <property type="match status" value="1"/>
</dbReference>
<dbReference type="SUPFAM" id="SSF55785">
    <property type="entry name" value="PYP-like sensor domain (PAS domain)"/>
    <property type="match status" value="3"/>
</dbReference>
<keyword evidence="4 9" id="KW-0808">Transferase</keyword>
<dbReference type="InterPro" id="IPR000014">
    <property type="entry name" value="PAS"/>
</dbReference>
<evidence type="ECO:0000259" key="6">
    <source>
        <dbReference type="PROSITE" id="PS50109"/>
    </source>
</evidence>
<keyword evidence="3" id="KW-0597">Phosphoprotein</keyword>
<keyword evidence="5 9" id="KW-0418">Kinase</keyword>
<evidence type="ECO:0000313" key="10">
    <source>
        <dbReference type="Proteomes" id="UP000232412"/>
    </source>
</evidence>
<dbReference type="Gene3D" id="3.30.565.10">
    <property type="entry name" value="Histidine kinase-like ATPase, C-terminal domain"/>
    <property type="match status" value="1"/>
</dbReference>
<dbReference type="Gene3D" id="1.10.287.130">
    <property type="match status" value="1"/>
</dbReference>
<dbReference type="InterPro" id="IPR035965">
    <property type="entry name" value="PAS-like_dom_sf"/>
</dbReference>
<evidence type="ECO:0000259" key="7">
    <source>
        <dbReference type="PROSITE" id="PS50112"/>
    </source>
</evidence>
<dbReference type="Proteomes" id="UP000232412">
    <property type="component" value="Unassembled WGS sequence"/>
</dbReference>
<reference evidence="10" key="1">
    <citation type="submission" date="2016-12" db="EMBL/GenBank/DDBJ databases">
        <authorList>
            <person name="Herbold C."/>
        </authorList>
    </citation>
    <scope>NUCLEOTIDE SEQUENCE [LARGE SCALE GENOMIC DNA]</scope>
</reference>
<dbReference type="CDD" id="cd00082">
    <property type="entry name" value="HisKA"/>
    <property type="match status" value="1"/>
</dbReference>
<dbReference type="PROSITE" id="PS50113">
    <property type="entry name" value="PAC"/>
    <property type="match status" value="1"/>
</dbReference>
<evidence type="ECO:0000256" key="3">
    <source>
        <dbReference type="ARBA" id="ARBA00022553"/>
    </source>
</evidence>
<dbReference type="PANTHER" id="PTHR43047:SF72">
    <property type="entry name" value="OSMOSENSING HISTIDINE PROTEIN KINASE SLN1"/>
    <property type="match status" value="1"/>
</dbReference>